<name>A0ABU6KQ78_ENTAS</name>
<proteinExistence type="predicted"/>
<keyword evidence="2" id="KW-1185">Reference proteome</keyword>
<dbReference type="Proteomes" id="UP001175344">
    <property type="component" value="Unassembled WGS sequence"/>
</dbReference>
<gene>
    <name evidence="1" type="ORF">QAA55_006305</name>
</gene>
<accession>A0ABU6KQ78</accession>
<evidence type="ECO:0000313" key="2">
    <source>
        <dbReference type="Proteomes" id="UP001175344"/>
    </source>
</evidence>
<sequence>MSVKRYEWVACDEHVCHCDVVESAEGDMVDYEDYAALEARCAALAAENSGLKSAIEKHADSYIMCGYCRTERDGKNDDVCEVLDSIPATDAFLAEVRAQGADECVRQLVISDDDDFSDAPNICAMVAHQLRKGVQS</sequence>
<dbReference type="EMBL" id="JARTQQ020000001">
    <property type="protein sequence ID" value="MEC5728024.1"/>
    <property type="molecule type" value="Genomic_DNA"/>
</dbReference>
<reference evidence="1 2" key="1">
    <citation type="journal article" date="2023" name="Nat. Commun.">
        <title>Genomic dissection of endemic carbapenem resistance reveals metallo-beta-lactamase dissemination through clonal, plasmid and integron transfer.</title>
        <authorList>
            <person name="Macesic N."/>
            <person name="Hawkey J."/>
            <person name="Vezina B."/>
            <person name="Wisniewski J.A."/>
            <person name="Cottingham H."/>
            <person name="Blakeway L.V."/>
            <person name="Harshegyi T."/>
            <person name="Pragastis K."/>
            <person name="Badoordeen G.Z."/>
            <person name="Dennison A."/>
            <person name="Spelman D.W."/>
            <person name="Jenney A.W.J."/>
            <person name="Peleg A.Y."/>
        </authorList>
    </citation>
    <scope>NUCLEOTIDE SEQUENCE [LARGE SCALE GENOMIC DNA]</scope>
    <source>
        <strain evidence="1 2">CPO239</strain>
    </source>
</reference>
<comment type="caution">
    <text evidence="1">The sequence shown here is derived from an EMBL/GenBank/DDBJ whole genome shotgun (WGS) entry which is preliminary data.</text>
</comment>
<protein>
    <submittedName>
        <fullName evidence="1">Uncharacterized protein</fullName>
    </submittedName>
</protein>
<organism evidence="1 2">
    <name type="scientific">Enterobacter asburiae</name>
    <dbReference type="NCBI Taxonomy" id="61645"/>
    <lineage>
        <taxon>Bacteria</taxon>
        <taxon>Pseudomonadati</taxon>
        <taxon>Pseudomonadota</taxon>
        <taxon>Gammaproteobacteria</taxon>
        <taxon>Enterobacterales</taxon>
        <taxon>Enterobacteriaceae</taxon>
        <taxon>Enterobacter</taxon>
        <taxon>Enterobacter cloacae complex</taxon>
    </lineage>
</organism>
<evidence type="ECO:0000313" key="1">
    <source>
        <dbReference type="EMBL" id="MEC5728024.1"/>
    </source>
</evidence>
<dbReference type="RefSeq" id="WP_059290859.1">
    <property type="nucleotide sequence ID" value="NZ_CP056711.1"/>
</dbReference>